<keyword evidence="3" id="KW-1003">Cell membrane</keyword>
<evidence type="ECO:0000256" key="6">
    <source>
        <dbReference type="ARBA" id="ARBA00023136"/>
    </source>
</evidence>
<evidence type="ECO:0000313" key="9">
    <source>
        <dbReference type="EMBL" id="KAF7997688.1"/>
    </source>
</evidence>
<dbReference type="OrthoDB" id="5800391at2759"/>
<evidence type="ECO:0000256" key="8">
    <source>
        <dbReference type="SAM" id="Phobius"/>
    </source>
</evidence>
<protein>
    <recommendedName>
        <fullName evidence="11">Gustatory receptor</fullName>
    </recommendedName>
</protein>
<dbReference type="PANTHER" id="PTHR21421">
    <property type="entry name" value="GUSTATORY RECEPTOR"/>
    <property type="match status" value="1"/>
</dbReference>
<comment type="caution">
    <text evidence="9">The sequence shown here is derived from an EMBL/GenBank/DDBJ whole genome shotgun (WGS) entry which is preliminary data.</text>
</comment>
<comment type="similarity">
    <text evidence="2">Belongs to the insect chemoreceptor superfamily. Gustatory receptor (GR) family. Gr5a subfamily.</text>
</comment>
<evidence type="ECO:0000313" key="10">
    <source>
        <dbReference type="Proteomes" id="UP000639338"/>
    </source>
</evidence>
<evidence type="ECO:0000256" key="3">
    <source>
        <dbReference type="ARBA" id="ARBA00022475"/>
    </source>
</evidence>
<evidence type="ECO:0000256" key="4">
    <source>
        <dbReference type="ARBA" id="ARBA00022692"/>
    </source>
</evidence>
<proteinExistence type="inferred from homology"/>
<keyword evidence="10" id="KW-1185">Reference proteome</keyword>
<keyword evidence="4 8" id="KW-0812">Transmembrane</keyword>
<dbReference type="Proteomes" id="UP000639338">
    <property type="component" value="Unassembled WGS sequence"/>
</dbReference>
<organism evidence="9 10">
    <name type="scientific">Aphidius gifuensis</name>
    <name type="common">Parasitoid wasp</name>
    <dbReference type="NCBI Taxonomy" id="684658"/>
    <lineage>
        <taxon>Eukaryota</taxon>
        <taxon>Metazoa</taxon>
        <taxon>Ecdysozoa</taxon>
        <taxon>Arthropoda</taxon>
        <taxon>Hexapoda</taxon>
        <taxon>Insecta</taxon>
        <taxon>Pterygota</taxon>
        <taxon>Neoptera</taxon>
        <taxon>Endopterygota</taxon>
        <taxon>Hymenoptera</taxon>
        <taxon>Apocrita</taxon>
        <taxon>Ichneumonoidea</taxon>
        <taxon>Braconidae</taxon>
        <taxon>Aphidiinae</taxon>
        <taxon>Aphidius</taxon>
    </lineage>
</organism>
<dbReference type="PANTHER" id="PTHR21421:SF29">
    <property type="entry name" value="GUSTATORY RECEPTOR 5A FOR TREHALOSE-RELATED"/>
    <property type="match status" value="1"/>
</dbReference>
<dbReference type="EMBL" id="JACMRX010000001">
    <property type="protein sequence ID" value="KAF7997688.1"/>
    <property type="molecule type" value="Genomic_DNA"/>
</dbReference>
<evidence type="ECO:0000256" key="7">
    <source>
        <dbReference type="ARBA" id="ARBA00023170"/>
    </source>
</evidence>
<accession>A0A834Y5U5</accession>
<dbReference type="GO" id="GO:0033041">
    <property type="term" value="F:sweet taste receptor activity"/>
    <property type="evidence" value="ECO:0007669"/>
    <property type="project" value="TreeGrafter"/>
</dbReference>
<evidence type="ECO:0008006" key="11">
    <source>
        <dbReference type="Google" id="ProtNLM"/>
    </source>
</evidence>
<evidence type="ECO:0000256" key="1">
    <source>
        <dbReference type="ARBA" id="ARBA00004651"/>
    </source>
</evidence>
<sequence>MISSTKKQVDIHHYTKLQIIHVLSGIIQSIISIFPRCVSNFTDLFIVLISTGLAERYKLLNKLVIKSKIWSNYDDYWYVLRVNYGILNNLVKETDKIISPLILISCAHNFIYICIELFIGLSLKNDVPLVTIYSFYAFAFVVIKTIGVMFAASRIHDNSKTILSTIYRCPSSKYTKETERLYNIVSNDNVVLTGMNFFFITRNFILTVAGTIVTYEIILLQLSTRTAAKY</sequence>
<feature type="transmembrane region" description="Helical" evidence="8">
    <location>
        <begin position="101"/>
        <end position="121"/>
    </location>
</feature>
<keyword evidence="6 8" id="KW-0472">Membrane</keyword>
<evidence type="ECO:0000256" key="5">
    <source>
        <dbReference type="ARBA" id="ARBA00022989"/>
    </source>
</evidence>
<name>A0A834Y5U5_APHGI</name>
<feature type="transmembrane region" description="Helical" evidence="8">
    <location>
        <begin position="133"/>
        <end position="152"/>
    </location>
</feature>
<dbReference type="Pfam" id="PF06151">
    <property type="entry name" value="Trehalose_recp"/>
    <property type="match status" value="1"/>
</dbReference>
<comment type="subcellular location">
    <subcellularLocation>
        <location evidence="1">Cell membrane</location>
        <topology evidence="1">Multi-pass membrane protein</topology>
    </subcellularLocation>
</comment>
<evidence type="ECO:0000256" key="2">
    <source>
        <dbReference type="ARBA" id="ARBA00005327"/>
    </source>
</evidence>
<dbReference type="AlphaFoldDB" id="A0A834Y5U5"/>
<keyword evidence="7" id="KW-0675">Receptor</keyword>
<gene>
    <name evidence="9" type="ORF">HCN44_008861</name>
</gene>
<reference evidence="9 10" key="1">
    <citation type="submission" date="2020-08" db="EMBL/GenBank/DDBJ databases">
        <title>Aphidius gifuensis genome sequencing and assembly.</title>
        <authorList>
            <person name="Du Z."/>
        </authorList>
    </citation>
    <scope>NUCLEOTIDE SEQUENCE [LARGE SCALE GENOMIC DNA]</scope>
    <source>
        <strain evidence="9">YNYX2018</strain>
        <tissue evidence="9">Adults</tissue>
    </source>
</reference>
<dbReference type="GO" id="GO:0005886">
    <property type="term" value="C:plasma membrane"/>
    <property type="evidence" value="ECO:0007669"/>
    <property type="project" value="UniProtKB-SubCell"/>
</dbReference>
<keyword evidence="5 8" id="KW-1133">Transmembrane helix</keyword>
<dbReference type="InterPro" id="IPR009318">
    <property type="entry name" value="Gustatory_rcpt"/>
</dbReference>